<dbReference type="InterPro" id="IPR036866">
    <property type="entry name" value="RibonucZ/Hydroxyglut_hydro"/>
</dbReference>
<evidence type="ECO:0000313" key="3">
    <source>
        <dbReference type="Proteomes" id="UP000823847"/>
    </source>
</evidence>
<dbReference type="PANTHER" id="PTHR42951">
    <property type="entry name" value="METALLO-BETA-LACTAMASE DOMAIN-CONTAINING"/>
    <property type="match status" value="1"/>
</dbReference>
<comment type="caution">
    <text evidence="2">The sequence shown here is derived from an EMBL/GenBank/DDBJ whole genome shotgun (WGS) entry which is preliminary data.</text>
</comment>
<sequence length="296" mass="32825">MYELKQVGPQSYYINSPAKIGIYRQSENEVYLIDSGNDKEAAKKVLKIAGQNGWRIKGIINTHSNADHIGGNQYIQKQTGCPIFASGIEGVFTRHPILEPSFLFGGYPFKELRSKFLLAKESEVSDCSSPGFPSELELISLPGHFFDMVGVRTPDNTVFLADCVSSPSVLEKYGVTFIYDVAQYLATLDYIGTIDAAVFVPSHADATTDIRPLAALNRAKVHEIAHAIEEICADPQTTESIIQAIFRAYRLTMTAEQYVLVGSTIRSYLSWMKDSGKLDLVIGEDSLRWQTNPTKI</sequence>
<organism evidence="2 3">
    <name type="scientific">Candidatus Parabacteroides intestinigallinarum</name>
    <dbReference type="NCBI Taxonomy" id="2838722"/>
    <lineage>
        <taxon>Bacteria</taxon>
        <taxon>Pseudomonadati</taxon>
        <taxon>Bacteroidota</taxon>
        <taxon>Bacteroidia</taxon>
        <taxon>Bacteroidales</taxon>
        <taxon>Tannerellaceae</taxon>
        <taxon>Parabacteroides</taxon>
    </lineage>
</organism>
<reference evidence="2" key="1">
    <citation type="journal article" date="2021" name="PeerJ">
        <title>Extensive microbial diversity within the chicken gut microbiome revealed by metagenomics and culture.</title>
        <authorList>
            <person name="Gilroy R."/>
            <person name="Ravi A."/>
            <person name="Getino M."/>
            <person name="Pursley I."/>
            <person name="Horton D.L."/>
            <person name="Alikhan N.F."/>
            <person name="Baker D."/>
            <person name="Gharbi K."/>
            <person name="Hall N."/>
            <person name="Watson M."/>
            <person name="Adriaenssens E.M."/>
            <person name="Foster-Nyarko E."/>
            <person name="Jarju S."/>
            <person name="Secka A."/>
            <person name="Antonio M."/>
            <person name="Oren A."/>
            <person name="Chaudhuri R.R."/>
            <person name="La Ragione R."/>
            <person name="Hildebrand F."/>
            <person name="Pallen M.J."/>
        </authorList>
    </citation>
    <scope>NUCLEOTIDE SEQUENCE</scope>
    <source>
        <strain evidence="2">ChiHecec2B26-12326</strain>
    </source>
</reference>
<reference evidence="2" key="2">
    <citation type="submission" date="2021-04" db="EMBL/GenBank/DDBJ databases">
        <authorList>
            <person name="Gilroy R."/>
        </authorList>
    </citation>
    <scope>NUCLEOTIDE SEQUENCE</scope>
    <source>
        <strain evidence="2">ChiHecec2B26-12326</strain>
    </source>
</reference>
<name>A0A9D2BPT2_9BACT</name>
<dbReference type="SMART" id="SM00849">
    <property type="entry name" value="Lactamase_B"/>
    <property type="match status" value="1"/>
</dbReference>
<dbReference type="InterPro" id="IPR001279">
    <property type="entry name" value="Metallo-B-lactamas"/>
</dbReference>
<dbReference type="Gene3D" id="3.60.15.10">
    <property type="entry name" value="Ribonuclease Z/Hydroxyacylglutathione hydrolase-like"/>
    <property type="match status" value="1"/>
</dbReference>
<gene>
    <name evidence="2" type="ORF">H9848_04910</name>
</gene>
<dbReference type="Pfam" id="PF00753">
    <property type="entry name" value="Lactamase_B"/>
    <property type="match status" value="1"/>
</dbReference>
<dbReference type="SUPFAM" id="SSF56281">
    <property type="entry name" value="Metallo-hydrolase/oxidoreductase"/>
    <property type="match status" value="1"/>
</dbReference>
<evidence type="ECO:0000313" key="2">
    <source>
        <dbReference type="EMBL" id="HIX85932.1"/>
    </source>
</evidence>
<evidence type="ECO:0000259" key="1">
    <source>
        <dbReference type="SMART" id="SM00849"/>
    </source>
</evidence>
<protein>
    <submittedName>
        <fullName evidence="2">MBL fold metallo-hydrolase</fullName>
    </submittedName>
</protein>
<dbReference type="PANTHER" id="PTHR42951:SF14">
    <property type="entry name" value="METALLO-BETA-LACTAMASE SUPERFAMILY PROTEIN"/>
    <property type="match status" value="1"/>
</dbReference>
<dbReference type="Proteomes" id="UP000823847">
    <property type="component" value="Unassembled WGS sequence"/>
</dbReference>
<dbReference type="AlphaFoldDB" id="A0A9D2BPT2"/>
<dbReference type="InterPro" id="IPR050855">
    <property type="entry name" value="NDM-1-like"/>
</dbReference>
<proteinExistence type="predicted"/>
<feature type="domain" description="Metallo-beta-lactamase" evidence="1">
    <location>
        <begin position="17"/>
        <end position="203"/>
    </location>
</feature>
<accession>A0A9D2BPT2</accession>
<dbReference type="CDD" id="cd07743">
    <property type="entry name" value="metallo-hydrolase-like_MBL-fold"/>
    <property type="match status" value="1"/>
</dbReference>
<dbReference type="EMBL" id="DXEN01000032">
    <property type="protein sequence ID" value="HIX85932.1"/>
    <property type="molecule type" value="Genomic_DNA"/>
</dbReference>